<feature type="region of interest" description="Disordered" evidence="1">
    <location>
        <begin position="145"/>
        <end position="169"/>
    </location>
</feature>
<dbReference type="EMBL" id="UYWY01019642">
    <property type="protein sequence ID" value="VDM38559.1"/>
    <property type="molecule type" value="Genomic_DNA"/>
</dbReference>
<dbReference type="WBParaSite" id="TCNE_0000723801-mRNA-1">
    <property type="protein sequence ID" value="TCNE_0000723801-mRNA-1"/>
    <property type="gene ID" value="TCNE_0000723801"/>
</dbReference>
<keyword evidence="3" id="KW-1185">Reference proteome</keyword>
<organism evidence="3 4">
    <name type="scientific">Toxocara canis</name>
    <name type="common">Canine roundworm</name>
    <dbReference type="NCBI Taxonomy" id="6265"/>
    <lineage>
        <taxon>Eukaryota</taxon>
        <taxon>Metazoa</taxon>
        <taxon>Ecdysozoa</taxon>
        <taxon>Nematoda</taxon>
        <taxon>Chromadorea</taxon>
        <taxon>Rhabditida</taxon>
        <taxon>Spirurina</taxon>
        <taxon>Ascaridomorpha</taxon>
        <taxon>Ascaridoidea</taxon>
        <taxon>Toxocaridae</taxon>
        <taxon>Toxocara</taxon>
    </lineage>
</organism>
<evidence type="ECO:0000313" key="2">
    <source>
        <dbReference type="EMBL" id="VDM38559.1"/>
    </source>
</evidence>
<feature type="region of interest" description="Disordered" evidence="1">
    <location>
        <begin position="190"/>
        <end position="209"/>
    </location>
</feature>
<sequence>MKAPHSAMFNDGYVNMLTAQQHYPIVERCCASQILLHTTLRPGGRLHCSVHLSHEDLRHRCPHDRNASSISLGSPDVHEYTKKEYAVAAPGERTLPIKRTGELSLYGHVGDDSVARTAHFEHNGLTNESKLSSIQLQTRITSAAVRRPRNDSSFGSDGANMADSANRSPNERLMAKRPRENALTLERVKQPRNGESSAHEETIEQRTQTAHEYVVNSGVKTEISSTQTTRGSKDTSKSEHYVTVEDANYETDASANESMKAARVCSYRLRLSGVGKGKVTYAFTQGNAAGILMWFFHGILKTSWEQRVLLVKDILIRLEIVMNRESQEILTYSQLVTASQRVLRKQLGARLSTRIIRKLIALALFQQH</sequence>
<name>A0A183UFG8_TOXCA</name>
<reference evidence="2 3" key="2">
    <citation type="submission" date="2018-11" db="EMBL/GenBank/DDBJ databases">
        <authorList>
            <consortium name="Pathogen Informatics"/>
        </authorList>
    </citation>
    <scope>NUCLEOTIDE SEQUENCE [LARGE SCALE GENOMIC DNA]</scope>
</reference>
<reference evidence="4" key="1">
    <citation type="submission" date="2016-06" db="UniProtKB">
        <authorList>
            <consortium name="WormBaseParasite"/>
        </authorList>
    </citation>
    <scope>IDENTIFICATION</scope>
</reference>
<dbReference type="AlphaFoldDB" id="A0A183UFG8"/>
<gene>
    <name evidence="2" type="ORF">TCNE_LOCUS7238</name>
</gene>
<evidence type="ECO:0000256" key="1">
    <source>
        <dbReference type="SAM" id="MobiDB-lite"/>
    </source>
</evidence>
<evidence type="ECO:0000313" key="3">
    <source>
        <dbReference type="Proteomes" id="UP000050794"/>
    </source>
</evidence>
<evidence type="ECO:0000313" key="4">
    <source>
        <dbReference type="WBParaSite" id="TCNE_0000723801-mRNA-1"/>
    </source>
</evidence>
<dbReference type="Proteomes" id="UP000050794">
    <property type="component" value="Unassembled WGS sequence"/>
</dbReference>
<proteinExistence type="predicted"/>
<protein>
    <submittedName>
        <fullName evidence="4">CaMBD domain-containing protein</fullName>
    </submittedName>
</protein>
<accession>A0A183UFG8</accession>